<evidence type="ECO:0000313" key="2">
    <source>
        <dbReference type="Proteomes" id="UP000033647"/>
    </source>
</evidence>
<dbReference type="EMBL" id="LAFY01004061">
    <property type="protein sequence ID" value="KJX95587.1"/>
    <property type="molecule type" value="Genomic_DNA"/>
</dbReference>
<protein>
    <submittedName>
        <fullName evidence="1">Uncharacterized protein</fullName>
    </submittedName>
</protein>
<proteinExistence type="predicted"/>
<sequence length="225" mass="25932">MEVLVIAGNFDDLCGEIPPDEMAKCFDEGLAAMISNKDIYEAAEAIEEERLKVEEMYERDFARRLADHVEGEVLLTREVENYYRRTRQPVANSEDEYTWPNLKAIHIDPCVLWQDEGLPVALKTHIWLQKAIKAGIERGVDVRTRTNVNPPIHRDIFLLTPPNPMALQSSPRRNTNLEDQVFDVFSGRWTTRGCNYCAQCDDCHGLFPEGMWDEAYWTPEDAQVQ</sequence>
<organism evidence="1 2">
    <name type="scientific">Zymoseptoria brevis</name>
    <dbReference type="NCBI Taxonomy" id="1047168"/>
    <lineage>
        <taxon>Eukaryota</taxon>
        <taxon>Fungi</taxon>
        <taxon>Dikarya</taxon>
        <taxon>Ascomycota</taxon>
        <taxon>Pezizomycotina</taxon>
        <taxon>Dothideomycetes</taxon>
        <taxon>Dothideomycetidae</taxon>
        <taxon>Mycosphaerellales</taxon>
        <taxon>Mycosphaerellaceae</taxon>
        <taxon>Zymoseptoria</taxon>
    </lineage>
</organism>
<dbReference type="Proteomes" id="UP000033647">
    <property type="component" value="Unassembled WGS sequence"/>
</dbReference>
<comment type="caution">
    <text evidence="1">The sequence shown here is derived from an EMBL/GenBank/DDBJ whole genome shotgun (WGS) entry which is preliminary data.</text>
</comment>
<dbReference type="AlphaFoldDB" id="A0A0F4GF12"/>
<name>A0A0F4GF12_9PEZI</name>
<gene>
    <name evidence="1" type="ORF">TI39_contig4101g00032</name>
</gene>
<accession>A0A0F4GF12</accession>
<evidence type="ECO:0000313" key="1">
    <source>
        <dbReference type="EMBL" id="KJX95587.1"/>
    </source>
</evidence>
<reference evidence="1 2" key="1">
    <citation type="submission" date="2015-03" db="EMBL/GenBank/DDBJ databases">
        <title>RNA-seq based gene annotation and comparative genomics of four Zymoseptoria species reveal species-specific pathogenicity related genes and transposable element activity.</title>
        <authorList>
            <person name="Grandaubert J."/>
            <person name="Bhattacharyya A."/>
            <person name="Stukenbrock E.H."/>
        </authorList>
    </citation>
    <scope>NUCLEOTIDE SEQUENCE [LARGE SCALE GENOMIC DNA]</scope>
    <source>
        <strain evidence="1 2">Zb18110</strain>
    </source>
</reference>
<dbReference type="OrthoDB" id="3644718at2759"/>
<keyword evidence="2" id="KW-1185">Reference proteome</keyword>